<keyword evidence="1" id="KW-1133">Transmembrane helix</keyword>
<evidence type="ECO:0000313" key="2">
    <source>
        <dbReference type="EnsemblMetazoa" id="AMAM020707-PA"/>
    </source>
</evidence>
<organism evidence="2 3">
    <name type="scientific">Anopheles maculatus</name>
    <dbReference type="NCBI Taxonomy" id="74869"/>
    <lineage>
        <taxon>Eukaryota</taxon>
        <taxon>Metazoa</taxon>
        <taxon>Ecdysozoa</taxon>
        <taxon>Arthropoda</taxon>
        <taxon>Hexapoda</taxon>
        <taxon>Insecta</taxon>
        <taxon>Pterygota</taxon>
        <taxon>Neoptera</taxon>
        <taxon>Endopterygota</taxon>
        <taxon>Diptera</taxon>
        <taxon>Nematocera</taxon>
        <taxon>Culicoidea</taxon>
        <taxon>Culicidae</taxon>
        <taxon>Anophelinae</taxon>
        <taxon>Anopheles</taxon>
        <taxon>Anopheles maculatus group</taxon>
    </lineage>
</organism>
<keyword evidence="1" id="KW-0472">Membrane</keyword>
<reference evidence="2" key="2">
    <citation type="submission" date="2020-05" db="UniProtKB">
        <authorList>
            <consortium name="EnsemblMetazoa"/>
        </authorList>
    </citation>
    <scope>IDENTIFICATION</scope>
    <source>
        <strain evidence="2">maculatus3</strain>
    </source>
</reference>
<evidence type="ECO:0000313" key="3">
    <source>
        <dbReference type="Proteomes" id="UP000075901"/>
    </source>
</evidence>
<evidence type="ECO:0000256" key="1">
    <source>
        <dbReference type="SAM" id="Phobius"/>
    </source>
</evidence>
<keyword evidence="1" id="KW-0812">Transmembrane</keyword>
<reference evidence="3" key="1">
    <citation type="submission" date="2013-09" db="EMBL/GenBank/DDBJ databases">
        <title>The Genome Sequence of Anopheles maculatus species B.</title>
        <authorList>
            <consortium name="The Broad Institute Genomics Platform"/>
            <person name="Neafsey D.E."/>
            <person name="Besansky N."/>
            <person name="Howell P."/>
            <person name="Walton C."/>
            <person name="Young S.K."/>
            <person name="Zeng Q."/>
            <person name="Gargeya S."/>
            <person name="Fitzgerald M."/>
            <person name="Haas B."/>
            <person name="Abouelleil A."/>
            <person name="Allen A.W."/>
            <person name="Alvarado L."/>
            <person name="Arachchi H.M."/>
            <person name="Berlin A.M."/>
            <person name="Chapman S.B."/>
            <person name="Gainer-Dewar J."/>
            <person name="Goldberg J."/>
            <person name="Griggs A."/>
            <person name="Gujja S."/>
            <person name="Hansen M."/>
            <person name="Howarth C."/>
            <person name="Imamovic A."/>
            <person name="Ireland A."/>
            <person name="Larimer J."/>
            <person name="McCowan C."/>
            <person name="Murphy C."/>
            <person name="Pearson M."/>
            <person name="Poon T.W."/>
            <person name="Priest M."/>
            <person name="Roberts A."/>
            <person name="Saif S."/>
            <person name="Shea T."/>
            <person name="Sisk P."/>
            <person name="Sykes S."/>
            <person name="Wortman J."/>
            <person name="Nusbaum C."/>
            <person name="Birren B."/>
        </authorList>
    </citation>
    <scope>NUCLEOTIDE SEQUENCE [LARGE SCALE GENOMIC DNA]</scope>
    <source>
        <strain evidence="3">maculatus3</strain>
    </source>
</reference>
<feature type="transmembrane region" description="Helical" evidence="1">
    <location>
        <begin position="170"/>
        <end position="193"/>
    </location>
</feature>
<keyword evidence="3" id="KW-1185">Reference proteome</keyword>
<proteinExistence type="predicted"/>
<name>A0A182T6M1_9DIPT</name>
<dbReference type="EnsemblMetazoa" id="AMAM020707-RA">
    <property type="protein sequence ID" value="AMAM020707-PA"/>
    <property type="gene ID" value="AMAM020707"/>
</dbReference>
<dbReference type="AlphaFoldDB" id="A0A182T6M1"/>
<accession>A0A182T6M1</accession>
<feature type="transmembrane region" description="Helical" evidence="1">
    <location>
        <begin position="137"/>
        <end position="158"/>
    </location>
</feature>
<feature type="transmembrane region" description="Helical" evidence="1">
    <location>
        <begin position="199"/>
        <end position="221"/>
    </location>
</feature>
<dbReference type="VEuPathDB" id="VectorBase:AMAM020707"/>
<sequence length="280" mass="29331">MSDSKIEGILLTLWKPLIGIGFGVTGLYSVRFFCPCLPESFFVASKMLESPLSSTDKRLFSFNGFGGRVTTGGINFVGATDVIVSVVATVSLFSTLKASVRSSSWVVSVYELTIVSVTSVDVSEDPSSCIVDVSEGIAVDVITVDSSLSLILCVLVLISSVSRSVVSLNMVVPSVTIVEVTSASVVTAVVRSFNNAVDSVASVVVVVILESTVVGTFFSVVSANEFDTSVGFSFSNESDSRFWKSGSFTNSVGIFGNGLNMIGTGGIGFRTGKLKSGFSM</sequence>
<protein>
    <submittedName>
        <fullName evidence="2">Uncharacterized protein</fullName>
    </submittedName>
</protein>
<dbReference type="Proteomes" id="UP000075901">
    <property type="component" value="Unassembled WGS sequence"/>
</dbReference>